<dbReference type="NCBIfam" id="TIGR00964">
    <property type="entry name" value="secE_bact"/>
    <property type="match status" value="1"/>
</dbReference>
<feature type="transmembrane region" description="Helical" evidence="9">
    <location>
        <begin position="17"/>
        <end position="36"/>
    </location>
</feature>
<dbReference type="Pfam" id="PF00584">
    <property type="entry name" value="SecE"/>
    <property type="match status" value="1"/>
</dbReference>
<sequence length="128" mass="15147">MHLHNIYKIYMNHTEKIKWFCIITIILSIILNYIFFLNKSSQIFKILFFSTLLILLINIFIRTIISKKIFIFINEIKLELSNIVWPSYKETSQITGIVILLIILTSVFLWILDGIILRVMSCILAPRL</sequence>
<accession>A0A803GCJ4</accession>
<dbReference type="OrthoDB" id="9806365at2"/>
<keyword evidence="5 9" id="KW-0653">Protein transport</keyword>
<dbReference type="PANTHER" id="PTHR33910:SF1">
    <property type="entry name" value="PROTEIN TRANSLOCASE SUBUNIT SECE"/>
    <property type="match status" value="1"/>
</dbReference>
<feature type="transmembrane region" description="Helical" evidence="9">
    <location>
        <begin position="43"/>
        <end position="65"/>
    </location>
</feature>
<dbReference type="InterPro" id="IPR001901">
    <property type="entry name" value="Translocase_SecE/Sec61-g"/>
</dbReference>
<feature type="transmembrane region" description="Helical" evidence="9">
    <location>
        <begin position="94"/>
        <end position="117"/>
    </location>
</feature>
<dbReference type="PRINTS" id="PR01650">
    <property type="entry name" value="SECETRNLCASE"/>
</dbReference>
<dbReference type="Gene3D" id="1.20.5.1030">
    <property type="entry name" value="Preprotein translocase secy subunit"/>
    <property type="match status" value="1"/>
</dbReference>
<evidence type="ECO:0000256" key="9">
    <source>
        <dbReference type="HAMAP-Rule" id="MF_00422"/>
    </source>
</evidence>
<evidence type="ECO:0000256" key="4">
    <source>
        <dbReference type="ARBA" id="ARBA00022692"/>
    </source>
</evidence>
<evidence type="ECO:0000256" key="5">
    <source>
        <dbReference type="ARBA" id="ARBA00022927"/>
    </source>
</evidence>
<dbReference type="GO" id="GO:0009306">
    <property type="term" value="P:protein secretion"/>
    <property type="evidence" value="ECO:0007669"/>
    <property type="project" value="UniProtKB-UniRule"/>
</dbReference>
<evidence type="ECO:0000313" key="10">
    <source>
        <dbReference type="EMBL" id="VFP87820.1"/>
    </source>
</evidence>
<comment type="caution">
    <text evidence="9">Lacks conserved residue(s) required for the propagation of feature annotation.</text>
</comment>
<keyword evidence="4 9" id="KW-0812">Transmembrane</keyword>
<gene>
    <name evidence="9 10" type="primary">secE</name>
    <name evidence="10" type="ORF">BUCIPICE3303_025</name>
</gene>
<comment type="similarity">
    <text evidence="9">Belongs to the SecE/SEC61-gamma family.</text>
</comment>
<keyword evidence="8 9" id="KW-0472">Membrane</keyword>
<comment type="function">
    <text evidence="9">Essential subunit of the Sec protein translocation channel SecYEG. Clamps together the 2 halves of SecY. May contact the channel plug during translocation.</text>
</comment>
<evidence type="ECO:0000256" key="7">
    <source>
        <dbReference type="ARBA" id="ARBA00023010"/>
    </source>
</evidence>
<keyword evidence="3 9" id="KW-1003">Cell membrane</keyword>
<proteinExistence type="inferred from homology"/>
<reference evidence="10 11" key="1">
    <citation type="submission" date="2019-02" db="EMBL/GenBank/DDBJ databases">
        <authorList>
            <person name="Manzano-Marin A."/>
            <person name="Manzano-Marin A."/>
        </authorList>
    </citation>
    <scope>NUCLEOTIDE SEQUENCE [LARGE SCALE GENOMIC DNA]</scope>
    <source>
        <strain evidence="10 11">BuCipiceae</strain>
    </source>
</reference>
<evidence type="ECO:0000256" key="6">
    <source>
        <dbReference type="ARBA" id="ARBA00022989"/>
    </source>
</evidence>
<keyword evidence="6 9" id="KW-1133">Transmembrane helix</keyword>
<dbReference type="Proteomes" id="UP000294455">
    <property type="component" value="Chromosome"/>
</dbReference>
<evidence type="ECO:0000256" key="8">
    <source>
        <dbReference type="ARBA" id="ARBA00023136"/>
    </source>
</evidence>
<dbReference type="GO" id="GO:0065002">
    <property type="term" value="P:intracellular protein transmembrane transport"/>
    <property type="evidence" value="ECO:0007669"/>
    <property type="project" value="UniProtKB-UniRule"/>
</dbReference>
<evidence type="ECO:0000313" key="11">
    <source>
        <dbReference type="Proteomes" id="UP000294455"/>
    </source>
</evidence>
<evidence type="ECO:0000256" key="1">
    <source>
        <dbReference type="ARBA" id="ARBA00004370"/>
    </source>
</evidence>
<evidence type="ECO:0000256" key="3">
    <source>
        <dbReference type="ARBA" id="ARBA00022475"/>
    </source>
</evidence>
<dbReference type="GO" id="GO:0043952">
    <property type="term" value="P:protein transport by the Sec complex"/>
    <property type="evidence" value="ECO:0007669"/>
    <property type="project" value="UniProtKB-UniRule"/>
</dbReference>
<dbReference type="AlphaFoldDB" id="A0A803GCJ4"/>
<name>A0A803GCJ4_9GAMM</name>
<organism evidence="10 11">
    <name type="scientific">Buchnera aphidicola</name>
    <name type="common">Cinara piceae</name>
    <dbReference type="NCBI Taxonomy" id="1660043"/>
    <lineage>
        <taxon>Bacteria</taxon>
        <taxon>Pseudomonadati</taxon>
        <taxon>Pseudomonadota</taxon>
        <taxon>Gammaproteobacteria</taxon>
        <taxon>Enterobacterales</taxon>
        <taxon>Erwiniaceae</taxon>
        <taxon>Buchnera</taxon>
    </lineage>
</organism>
<dbReference type="GO" id="GO:0006605">
    <property type="term" value="P:protein targeting"/>
    <property type="evidence" value="ECO:0007669"/>
    <property type="project" value="UniProtKB-UniRule"/>
</dbReference>
<dbReference type="RefSeq" id="WP_154049107.1">
    <property type="nucleotide sequence ID" value="NZ_LR217739.1"/>
</dbReference>
<dbReference type="PANTHER" id="PTHR33910">
    <property type="entry name" value="PROTEIN TRANSLOCASE SUBUNIT SECE"/>
    <property type="match status" value="1"/>
</dbReference>
<comment type="subcellular location">
    <subcellularLocation>
        <location evidence="1">Membrane</location>
    </subcellularLocation>
</comment>
<evidence type="ECO:0000256" key="2">
    <source>
        <dbReference type="ARBA" id="ARBA00022448"/>
    </source>
</evidence>
<dbReference type="InterPro" id="IPR038379">
    <property type="entry name" value="SecE_sf"/>
</dbReference>
<comment type="subunit">
    <text evidence="9">Component of the Sec protein translocase complex. Heterotrimer consisting of SecY, SecE and SecG subunits. The heterotrimers can form oligomers, although 1 heterotrimer is thought to be able to translocate proteins. Interacts with the ribosome. Interacts with SecDF, and other proteins may be involved. Interacts with SecA.</text>
</comment>
<dbReference type="HAMAP" id="MF_00422">
    <property type="entry name" value="SecE"/>
    <property type="match status" value="1"/>
</dbReference>
<keyword evidence="2 9" id="KW-0813">Transport</keyword>
<dbReference type="EMBL" id="LR217739">
    <property type="protein sequence ID" value="VFP87820.1"/>
    <property type="molecule type" value="Genomic_DNA"/>
</dbReference>
<keyword evidence="7 9" id="KW-0811">Translocation</keyword>
<dbReference type="GO" id="GO:0008320">
    <property type="term" value="F:protein transmembrane transporter activity"/>
    <property type="evidence" value="ECO:0007669"/>
    <property type="project" value="UniProtKB-UniRule"/>
</dbReference>
<protein>
    <recommendedName>
        <fullName evidence="9">Protein translocase subunit SecE</fullName>
    </recommendedName>
</protein>
<dbReference type="GO" id="GO:0005886">
    <property type="term" value="C:plasma membrane"/>
    <property type="evidence" value="ECO:0007669"/>
    <property type="project" value="UniProtKB-UniRule"/>
</dbReference>
<dbReference type="InterPro" id="IPR005807">
    <property type="entry name" value="SecE_bac"/>
</dbReference>